<dbReference type="PANTHER" id="PTHR30097">
    <property type="entry name" value="CATION EFFLUX SYSTEM PROTEIN CUSB"/>
    <property type="match status" value="1"/>
</dbReference>
<dbReference type="InterPro" id="IPR058647">
    <property type="entry name" value="BSH_CzcB-like"/>
</dbReference>
<keyword evidence="1" id="KW-0813">Transport</keyword>
<evidence type="ECO:0000256" key="2">
    <source>
        <dbReference type="SAM" id="Coils"/>
    </source>
</evidence>
<keyword evidence="2" id="KW-0175">Coiled coil</keyword>
<evidence type="ECO:0000313" key="5">
    <source>
        <dbReference type="EMBL" id="SNB60749.1"/>
    </source>
</evidence>
<reference evidence="6" key="1">
    <citation type="submission" date="2017-06" db="EMBL/GenBank/DDBJ databases">
        <authorList>
            <person name="Varghese N."/>
            <person name="Submissions S."/>
        </authorList>
    </citation>
    <scope>NUCLEOTIDE SEQUENCE [LARGE SCALE GENOMIC DNA]</scope>
    <source>
        <strain evidence="6">DSM 137</strain>
    </source>
</reference>
<evidence type="ECO:0000256" key="3">
    <source>
        <dbReference type="SAM" id="SignalP"/>
    </source>
</evidence>
<feature type="chain" id="PRO_5012194389" evidence="3">
    <location>
        <begin position="28"/>
        <end position="367"/>
    </location>
</feature>
<dbReference type="AlphaFoldDB" id="A0A212QN07"/>
<dbReference type="Gene3D" id="1.10.287.470">
    <property type="entry name" value="Helix hairpin bin"/>
    <property type="match status" value="1"/>
</dbReference>
<feature type="coiled-coil region" evidence="2">
    <location>
        <begin position="110"/>
        <end position="168"/>
    </location>
</feature>
<dbReference type="InterPro" id="IPR051909">
    <property type="entry name" value="MFP_Cation_Efflux"/>
</dbReference>
<dbReference type="GO" id="GO:0015679">
    <property type="term" value="P:plasma membrane copper ion transport"/>
    <property type="evidence" value="ECO:0007669"/>
    <property type="project" value="TreeGrafter"/>
</dbReference>
<proteinExistence type="predicted"/>
<protein>
    <submittedName>
        <fullName evidence="5">Membrane fusion protein, cobalt-zinc-cadmium efflux system</fullName>
    </submittedName>
</protein>
<organism evidence="5 6">
    <name type="scientific">Rhodoblastus acidophilus</name>
    <name type="common">Rhodopseudomonas acidophila</name>
    <dbReference type="NCBI Taxonomy" id="1074"/>
    <lineage>
        <taxon>Bacteria</taxon>
        <taxon>Pseudomonadati</taxon>
        <taxon>Pseudomonadota</taxon>
        <taxon>Alphaproteobacteria</taxon>
        <taxon>Hyphomicrobiales</taxon>
        <taxon>Rhodoblastaceae</taxon>
        <taxon>Rhodoblastus</taxon>
    </lineage>
</organism>
<dbReference type="PANTHER" id="PTHR30097:SF4">
    <property type="entry name" value="SLR6042 PROTEIN"/>
    <property type="match status" value="1"/>
</dbReference>
<dbReference type="Gene3D" id="2.40.30.170">
    <property type="match status" value="1"/>
</dbReference>
<gene>
    <name evidence="5" type="ORF">SAMN06265338_101907</name>
</gene>
<dbReference type="GO" id="GO:0060003">
    <property type="term" value="P:copper ion export"/>
    <property type="evidence" value="ECO:0007669"/>
    <property type="project" value="TreeGrafter"/>
</dbReference>
<dbReference type="GO" id="GO:0030313">
    <property type="term" value="C:cell envelope"/>
    <property type="evidence" value="ECO:0007669"/>
    <property type="project" value="TreeGrafter"/>
</dbReference>
<name>A0A212QN07_RHOAC</name>
<dbReference type="RefSeq" id="WP_088519321.1">
    <property type="nucleotide sequence ID" value="NZ_FYDG01000001.1"/>
</dbReference>
<evidence type="ECO:0000313" key="6">
    <source>
        <dbReference type="Proteomes" id="UP000198418"/>
    </source>
</evidence>
<dbReference type="Proteomes" id="UP000198418">
    <property type="component" value="Unassembled WGS sequence"/>
</dbReference>
<evidence type="ECO:0000256" key="1">
    <source>
        <dbReference type="ARBA" id="ARBA00022448"/>
    </source>
</evidence>
<dbReference type="OrthoDB" id="7616937at2"/>
<feature type="domain" description="CzcB-like barrel-sandwich hybrid" evidence="4">
    <location>
        <begin position="75"/>
        <end position="210"/>
    </location>
</feature>
<keyword evidence="3" id="KW-0732">Signal</keyword>
<dbReference type="Pfam" id="PF25973">
    <property type="entry name" value="BSH_CzcB"/>
    <property type="match status" value="1"/>
</dbReference>
<sequence length="367" mass="38857">MTYAHASTRSWLSAVLIGLPGCGGAVAAQTVGTELRVPPEQMEQFDARPEEIHLASRSIVASLPATIVSPINARVAVAAPFAGTVVKLHVLPGQAVRQGDPLVTLASRDLSETLVRLRQAEADLQAAEVLAQRQRELFHKDLVMANRVAEAEAQVEKVRALAEETRRLLTMGAIRRNPDGGYSLTAPKDGRVVEVRPTPGAALQAMEAAVLVDTGDQVWVQAQLPGPMAEKVAVGDRVELPNGDSGRVISVGISLDPVTRSTTLLAEIPSSRDHMTGQATTIAVVRPATAGEFEISAEAISWIGQSPHVFVRTGDGFLPVRIAVKGRAADVATVQSESLKPGQKLATHGLSQLENLMSGSDYAMPAH</sequence>
<keyword evidence="6" id="KW-1185">Reference proteome</keyword>
<dbReference type="SUPFAM" id="SSF111369">
    <property type="entry name" value="HlyD-like secretion proteins"/>
    <property type="match status" value="1"/>
</dbReference>
<dbReference type="EMBL" id="FYDG01000001">
    <property type="protein sequence ID" value="SNB60749.1"/>
    <property type="molecule type" value="Genomic_DNA"/>
</dbReference>
<dbReference type="Gene3D" id="2.40.50.100">
    <property type="match status" value="1"/>
</dbReference>
<accession>A0A212QN07</accession>
<feature type="signal peptide" evidence="3">
    <location>
        <begin position="1"/>
        <end position="27"/>
    </location>
</feature>
<evidence type="ECO:0000259" key="4">
    <source>
        <dbReference type="Pfam" id="PF25973"/>
    </source>
</evidence>